<evidence type="ECO:0000313" key="3">
    <source>
        <dbReference type="EMBL" id="KAK1687937.1"/>
    </source>
</evidence>
<dbReference type="Proteomes" id="UP001224890">
    <property type="component" value="Unassembled WGS sequence"/>
</dbReference>
<dbReference type="Pfam" id="PF20253">
    <property type="entry name" value="DUF6604"/>
    <property type="match status" value="1"/>
</dbReference>
<feature type="compositionally biased region" description="Basic and acidic residues" evidence="1">
    <location>
        <begin position="216"/>
        <end position="227"/>
    </location>
</feature>
<sequence length="784" mass="87086">MLPLELIGIYRQYKQDTDSFARWVASTANTCGYPADLLSNSVPGSAETSEQRPKGGRLKGKERAKARAAGGGKKGSNLETTTETKYIIAIKGFLPLATFIAGRQDPAVSVPDVFSTTIDRIVRLRSAFAGHLSDGGAQPNSQFDEQHEYFVGVLMKVREALRSYMAHTKAEDAAADAGTNAINDAPNDPAKDLGNRFAALSVDEPTEAFIEAFRNASHERPKPRDEDPVSYGSEPQSSPGDAMFAVSALANDLQKIRAQIKSIWVNHRYSTLDLASAAVATTVATSIARGLVKEVRLQMDMNSSNYDKYVIVSHVMNSFIHALHPKRLPLINEKILGTYDPSSNLDSKTGVEKTAEDRILLMDFFLELITVIRMVPEYPVEDEFLREMRLFEMNSKNVSFSLIFTGQAFLDIHHTIRAVSLQSLVAMMNELTITRKSLETHLEFHKSLELKTWPTSNDYRMQILCARMRRMDRDPVYEGEAKAYTEMGLPMPAAMQPHRIMIYSPVYTYSFAVANACGSSMTAAHLYNALRVEDLMEEPWPDMQVMIGLLGCDNFWAGGKHPSTTERCYQKFCLQTALSAAAFATNRRRNAPVTSRSGPRGIKEGAPVSWAITDAKIFSSTDVDWTPKLLDDIVARSTYRRERSEDDDRRFTLSQICDPQERRARDRLRQQAVKARAAGTDKNMTGGSLAPENITLSLVLALHAESLEMAFPWLLMHCGCWRFLRAVKEHCDPLLRELCTHASLSKEASLHSVVGFILKAAAKGVDGGLQDKSLLTTAAEVYNG</sequence>
<evidence type="ECO:0000256" key="1">
    <source>
        <dbReference type="SAM" id="MobiDB-lite"/>
    </source>
</evidence>
<dbReference type="GeneID" id="85462776"/>
<dbReference type="PANTHER" id="PTHR38795:SF1">
    <property type="entry name" value="DUF6604 DOMAIN-CONTAINING PROTEIN"/>
    <property type="match status" value="1"/>
</dbReference>
<dbReference type="RefSeq" id="XP_060431632.1">
    <property type="nucleotide sequence ID" value="XM_060578250.1"/>
</dbReference>
<name>A0AAJ0APD8_9PEZI</name>
<gene>
    <name evidence="3" type="ORF">BDP55DRAFT_713758</name>
</gene>
<dbReference type="PANTHER" id="PTHR38795">
    <property type="entry name" value="DUF6604 DOMAIN-CONTAINING PROTEIN"/>
    <property type="match status" value="1"/>
</dbReference>
<comment type="caution">
    <text evidence="3">The sequence shown here is derived from an EMBL/GenBank/DDBJ whole genome shotgun (WGS) entry which is preliminary data.</text>
</comment>
<evidence type="ECO:0000313" key="4">
    <source>
        <dbReference type="Proteomes" id="UP001224890"/>
    </source>
</evidence>
<feature type="compositionally biased region" description="Polar residues" evidence="1">
    <location>
        <begin position="39"/>
        <end position="48"/>
    </location>
</feature>
<feature type="compositionally biased region" description="Basic and acidic residues" evidence="1">
    <location>
        <begin position="49"/>
        <end position="65"/>
    </location>
</feature>
<protein>
    <recommendedName>
        <fullName evidence="2">DUF6604 domain-containing protein</fullName>
    </recommendedName>
</protein>
<dbReference type="EMBL" id="JAHMHR010000013">
    <property type="protein sequence ID" value="KAK1687937.1"/>
    <property type="molecule type" value="Genomic_DNA"/>
</dbReference>
<feature type="domain" description="DUF6604" evidence="2">
    <location>
        <begin position="11"/>
        <end position="295"/>
    </location>
</feature>
<evidence type="ECO:0000259" key="2">
    <source>
        <dbReference type="Pfam" id="PF20253"/>
    </source>
</evidence>
<reference evidence="3" key="1">
    <citation type="submission" date="2021-06" db="EMBL/GenBank/DDBJ databases">
        <title>Comparative genomics, transcriptomics and evolutionary studies reveal genomic signatures of adaptation to plant cell wall in hemibiotrophic fungi.</title>
        <authorList>
            <consortium name="DOE Joint Genome Institute"/>
            <person name="Baroncelli R."/>
            <person name="Diaz J.F."/>
            <person name="Benocci T."/>
            <person name="Peng M."/>
            <person name="Battaglia E."/>
            <person name="Haridas S."/>
            <person name="Andreopoulos W."/>
            <person name="Labutti K."/>
            <person name="Pangilinan J."/>
            <person name="Floch G.L."/>
            <person name="Makela M.R."/>
            <person name="Henrissat B."/>
            <person name="Grigoriev I.V."/>
            <person name="Crouch J.A."/>
            <person name="De Vries R.P."/>
            <person name="Sukno S.A."/>
            <person name="Thon M.R."/>
        </authorList>
    </citation>
    <scope>NUCLEOTIDE SEQUENCE</scope>
    <source>
        <strain evidence="3">CBS 193.32</strain>
    </source>
</reference>
<organism evidence="3 4">
    <name type="scientific">Colletotrichum godetiae</name>
    <dbReference type="NCBI Taxonomy" id="1209918"/>
    <lineage>
        <taxon>Eukaryota</taxon>
        <taxon>Fungi</taxon>
        <taxon>Dikarya</taxon>
        <taxon>Ascomycota</taxon>
        <taxon>Pezizomycotina</taxon>
        <taxon>Sordariomycetes</taxon>
        <taxon>Hypocreomycetidae</taxon>
        <taxon>Glomerellales</taxon>
        <taxon>Glomerellaceae</taxon>
        <taxon>Colletotrichum</taxon>
        <taxon>Colletotrichum acutatum species complex</taxon>
    </lineage>
</organism>
<feature type="region of interest" description="Disordered" evidence="1">
    <location>
        <begin position="214"/>
        <end position="239"/>
    </location>
</feature>
<accession>A0AAJ0APD8</accession>
<dbReference type="AlphaFoldDB" id="A0AAJ0APD8"/>
<feature type="region of interest" description="Disordered" evidence="1">
    <location>
        <begin position="39"/>
        <end position="76"/>
    </location>
</feature>
<dbReference type="InterPro" id="IPR046539">
    <property type="entry name" value="DUF6604"/>
</dbReference>
<proteinExistence type="predicted"/>
<keyword evidence="4" id="KW-1185">Reference proteome</keyword>